<dbReference type="InterPro" id="IPR006680">
    <property type="entry name" value="Amidohydro-rel"/>
</dbReference>
<evidence type="ECO:0000259" key="3">
    <source>
        <dbReference type="Pfam" id="PF01979"/>
    </source>
</evidence>
<evidence type="ECO:0000256" key="1">
    <source>
        <dbReference type="SAM" id="MobiDB-lite"/>
    </source>
</evidence>
<dbReference type="EMBL" id="FNAG01000011">
    <property type="protein sequence ID" value="SDD93996.1"/>
    <property type="molecule type" value="Genomic_DNA"/>
</dbReference>
<feature type="region of interest" description="Disordered" evidence="1">
    <location>
        <begin position="109"/>
        <end position="155"/>
    </location>
</feature>
<dbReference type="InterPro" id="IPR011059">
    <property type="entry name" value="Metal-dep_hydrolase_composite"/>
</dbReference>
<dbReference type="PANTHER" id="PTHR43135:SF3">
    <property type="entry name" value="ALPHA-D-RIBOSE 1-METHYLPHOSPHONATE 5-TRIPHOSPHATE DIPHOSPHATASE"/>
    <property type="match status" value="1"/>
</dbReference>
<proteinExistence type="predicted"/>
<protein>
    <submittedName>
        <fullName evidence="4">Imidazolonepropionase</fullName>
    </submittedName>
</protein>
<evidence type="ECO:0000313" key="4">
    <source>
        <dbReference type="EMBL" id="SDD93996.1"/>
    </source>
</evidence>
<name>A0A1G6YWN2_9GAMM</name>
<accession>A0A1G6YWN2</accession>
<dbReference type="CDD" id="cd01309">
    <property type="entry name" value="Met_dep_hydrolase_C"/>
    <property type="match status" value="1"/>
</dbReference>
<dbReference type="InterPro" id="IPR032466">
    <property type="entry name" value="Metal_Hydrolase"/>
</dbReference>
<dbReference type="Proteomes" id="UP000199603">
    <property type="component" value="Unassembled WGS sequence"/>
</dbReference>
<gene>
    <name evidence="4" type="ORF">SAMN04488509_11131</name>
</gene>
<feature type="chain" id="PRO_5011523197" evidence="2">
    <location>
        <begin position="27"/>
        <end position="1056"/>
    </location>
</feature>
<dbReference type="Gene3D" id="2.30.40.10">
    <property type="entry name" value="Urease, subunit C, domain 1"/>
    <property type="match status" value="1"/>
</dbReference>
<organism evidence="4 5">
    <name type="scientific">Aquimonas voraii</name>
    <dbReference type="NCBI Taxonomy" id="265719"/>
    <lineage>
        <taxon>Bacteria</taxon>
        <taxon>Pseudomonadati</taxon>
        <taxon>Pseudomonadota</taxon>
        <taxon>Gammaproteobacteria</taxon>
        <taxon>Lysobacterales</taxon>
        <taxon>Lysobacteraceae</taxon>
        <taxon>Aquimonas</taxon>
    </lineage>
</organism>
<feature type="domain" description="Amidohydrolase-related" evidence="3">
    <location>
        <begin position="356"/>
        <end position="447"/>
    </location>
</feature>
<dbReference type="AlphaFoldDB" id="A0A1G6YWN2"/>
<evidence type="ECO:0000313" key="5">
    <source>
        <dbReference type="Proteomes" id="UP000199603"/>
    </source>
</evidence>
<feature type="domain" description="Amidohydrolase-related" evidence="3">
    <location>
        <begin position="873"/>
        <end position="955"/>
    </location>
</feature>
<feature type="signal peptide" evidence="2">
    <location>
        <begin position="1"/>
        <end position="26"/>
    </location>
</feature>
<keyword evidence="5" id="KW-1185">Reference proteome</keyword>
<dbReference type="Pfam" id="PF01979">
    <property type="entry name" value="Amidohydro_1"/>
    <property type="match status" value="2"/>
</dbReference>
<dbReference type="STRING" id="265719.SAMN04488509_11131"/>
<feature type="compositionally biased region" description="Basic and acidic residues" evidence="1">
    <location>
        <begin position="143"/>
        <end position="155"/>
    </location>
</feature>
<dbReference type="Gene3D" id="3.20.20.140">
    <property type="entry name" value="Metal-dependent hydrolases"/>
    <property type="match status" value="2"/>
</dbReference>
<dbReference type="PANTHER" id="PTHR43135">
    <property type="entry name" value="ALPHA-D-RIBOSE 1-METHYLPHOSPHONATE 5-TRIPHOSPHATE DIPHOSPHATASE"/>
    <property type="match status" value="1"/>
</dbReference>
<keyword evidence="2" id="KW-0732">Signal</keyword>
<reference evidence="4 5" key="1">
    <citation type="submission" date="2016-10" db="EMBL/GenBank/DDBJ databases">
        <authorList>
            <person name="de Groot N.N."/>
        </authorList>
    </citation>
    <scope>NUCLEOTIDE SEQUENCE [LARGE SCALE GENOMIC DNA]</scope>
    <source>
        <strain evidence="4 5">DSM 16957</strain>
    </source>
</reference>
<sequence>MSRSIVRPLARTCLLVLPLVAAVAVAQQRTLPSEGVADRPSRSVALTNARVVPEPGKVIENATVLLRDGRIESVGSGLRIPAGFEIRDLGGATVFAGFVEPITTLGLPADHQRGGIKDGQPGQAPPHDQQASQPGTPHWNRRAQPERSAARSIDYKPADAKPLRELGFAAAHVAPQAGILAGQGALISLIDTGPRRDAVLAPEVSQVFGFDFQFGSDYPGSLMGSIALIRQSLLDARWYAGAQSSASRRAVTDARLQHSQSLQALAPVLAGRQRVFLLMDDELDAGRFQAIAAEFKLDGVLVGTGHEYRLLPQLKAWNRPLVLPLNFPEAPAVEQPGVALQTALADLQHWEQAPANAARVAEAGLPFALSTRGLKEPAKQFWPALRRAVAAGLSEDAALRALTVTPAELLKSGDRLGRVAPGQLANLVIADAGLFREDKAKLYEVWVEGERFELAAIAPRLPGDALSLRWHADGRSETWSLSGSGDSRELALGESRLKLKQLDGRWVALPESSPAGWPARTARVDLAIGEGGAVEGFAETVDGRRYGFSGTSSAVSTAPAKDFKPAEPPRAIPAYRGYPAGEYARMALPPQAEELLIRGATVWTNTEQGVLEGADVRVRRGRIVEVGQGLSAGRAEVIEAQGRHLTAGIVDAHSHTAIARNVNEPSHAVTTEVRVGDVLDPTDINLYRQLAGGVTSANLLHGSANPMGGQNAVIKLRWGADAAGLVFEGAPTGVKFALGENVKQSNWGESMTVRYPQTRMGVEQIMRDHFLAARAYDSSLKRGEPVRRDLRLEALAEILRGERRVHIHSYRQDEILMFVRLSQEFGFKVASFQHVLEGYKVAREMAEIGAGASTFADWWGFKMEVIDGIPHNGALMTRAGVVSSFNSDSDEMARRLNMEAAKALRHGGLSDEEAWKLVTLNPAIQLGIADRVGAIKPGLDADLVLWSAHPLSNYARAETTWIDGRRYFDRSEDAQLQAQILAERERLLALAAAERRKSQSMTAEAKPEDEKPARIDPALLRLVQSDVRWLAHFGALRGLYHDGTDLNSCGINDHVH</sequence>
<dbReference type="RefSeq" id="WP_176764214.1">
    <property type="nucleotide sequence ID" value="NZ_FNAG01000011.1"/>
</dbReference>
<dbReference type="SUPFAM" id="SSF51338">
    <property type="entry name" value="Composite domain of metallo-dependent hydrolases"/>
    <property type="match status" value="2"/>
</dbReference>
<dbReference type="InterPro" id="IPR051781">
    <property type="entry name" value="Metallo-dep_Hydrolase"/>
</dbReference>
<dbReference type="SUPFAM" id="SSF51556">
    <property type="entry name" value="Metallo-dependent hydrolases"/>
    <property type="match status" value="2"/>
</dbReference>
<dbReference type="GO" id="GO:0016810">
    <property type="term" value="F:hydrolase activity, acting on carbon-nitrogen (but not peptide) bonds"/>
    <property type="evidence" value="ECO:0007669"/>
    <property type="project" value="InterPro"/>
</dbReference>
<evidence type="ECO:0000256" key="2">
    <source>
        <dbReference type="SAM" id="SignalP"/>
    </source>
</evidence>